<proteinExistence type="predicted"/>
<feature type="region of interest" description="Disordered" evidence="1">
    <location>
        <begin position="1004"/>
        <end position="1069"/>
    </location>
</feature>
<evidence type="ECO:0000256" key="1">
    <source>
        <dbReference type="SAM" id="MobiDB-lite"/>
    </source>
</evidence>
<feature type="compositionally biased region" description="Polar residues" evidence="1">
    <location>
        <begin position="260"/>
        <end position="270"/>
    </location>
</feature>
<dbReference type="GO" id="GO:0005814">
    <property type="term" value="C:centriole"/>
    <property type="evidence" value="ECO:0007669"/>
    <property type="project" value="TreeGrafter"/>
</dbReference>
<sequence>MSTDDSISEDVSSSVALSHDQISANGGKESEASIVSSEDTVSGLPEEERSASHPEGFLQATEGENRPSTTPACSISNKIRNLCLRTEEEFSSGRSLPFINPSSIETLRALVQEIQSSGETDPEIWKNCEGRWLHLFQLVEKQYQEQILAQQEQYQCQIQLIQDEIKALVQLQNRQISTQTHSLEPSKNPKPLEDPVESTFMLSAPGPLSPPQLTVHPQESSEEGMVTVLSSGYGTLSTWEHGLETGRPSSTEGRDEALWSPNQQDGSLTPSPIPDTSPLGQNPLSRANDKLQTTERVSLDVPTDKQRVISQPLTSWAQRQKHRQKKSRTTPNRTSYVEVRDRSTAGAGSPKQHTDHLPERGCSTASTNPLPLKRSDSLVSEASGLSYWKLDESELYRPLPDNFESASFVLMQTPDENRLSLREIYQSKRADPKGHEWDSLINSSTSSLQVLTLDSTVHVKHSDRTSGFTSPSHFSSPSAQVRACPVSPDSMALRSHSDTDCMSNTSSLSAQQAPDRTSPSPAAMRANQANSEDEGSHTATVTVQPRGPSAQEMYKPNRNSPETGRGKPEQTTSLEDPVVLSLLRQNLREKHARHITDLRAYYEAEISALKEKLDLVNLPLDMEKSNQILLERCQHLERALTEASTRIRELEIKNHLLERQLAAWPERYDAASATVQALQQRLEETKHNSREKDATVTKLKNHLHQLEEAVQNACKEVDEKEARMKKEHKMLQDLLHEYDSLRREHEGAKDKLVSTENKLFDANEQISELKRVVSKLEAQVRQLQHENLAKTRQSLHSHSQPSGAGLFHHPDLLLSPSKRQRGCWDVDVGMRNDAGLRGEQTSGARGRLSPPEREQTQGHSEELRKRDVPLTPMMKALIQMEETKATEGRALSKNGCSSSRLPRRRPTVAFVESSVRDAVEERSGAVLRAQRSLSPEGHRSSSLPPRAQRAAPLATPTKRDTLLMPLSAKSSPKRCPTENFSTALGHPLPSQEHLQSRFDVFDRNGVSSSLPSHPSPRKRLQFKASDRLEVNPQSSVGSSEPAESSESEEPAVGPSWEEQEAAGEETALSCQPRIQSLADAERLFDELTQEKQQIEAALSRIPGAGARVTLQSRLDEVSLENRLEKVNHDLGFIRMTLKRFNILRSSANI</sequence>
<gene>
    <name evidence="2" type="ORF">G5714_011282</name>
</gene>
<comment type="caution">
    <text evidence="2">The sequence shown here is derived from an EMBL/GenBank/DDBJ whole genome shotgun (WGS) entry which is preliminary data.</text>
</comment>
<dbReference type="PANTHER" id="PTHR14926:SF1">
    <property type="entry name" value="M-PHASE PHOSPHOPROTEIN 9"/>
    <property type="match status" value="1"/>
</dbReference>
<dbReference type="AlphaFoldDB" id="A0A7J6CPS9"/>
<feature type="compositionally biased region" description="Basic and acidic residues" evidence="1">
    <location>
        <begin position="850"/>
        <end position="868"/>
    </location>
</feature>
<evidence type="ECO:0000313" key="2">
    <source>
        <dbReference type="EMBL" id="KAF4108523.1"/>
    </source>
</evidence>
<keyword evidence="3" id="KW-1185">Reference proteome</keyword>
<accession>A0A7J6CPS9</accession>
<dbReference type="SUPFAM" id="SSF57997">
    <property type="entry name" value="Tropomyosin"/>
    <property type="match status" value="1"/>
</dbReference>
<organism evidence="2 3">
    <name type="scientific">Onychostoma macrolepis</name>
    <dbReference type="NCBI Taxonomy" id="369639"/>
    <lineage>
        <taxon>Eukaryota</taxon>
        <taxon>Metazoa</taxon>
        <taxon>Chordata</taxon>
        <taxon>Craniata</taxon>
        <taxon>Vertebrata</taxon>
        <taxon>Euteleostomi</taxon>
        <taxon>Actinopterygii</taxon>
        <taxon>Neopterygii</taxon>
        <taxon>Teleostei</taxon>
        <taxon>Ostariophysi</taxon>
        <taxon>Cypriniformes</taxon>
        <taxon>Cyprinidae</taxon>
        <taxon>Acrossocheilinae</taxon>
        <taxon>Onychostoma</taxon>
    </lineage>
</organism>
<feature type="compositionally biased region" description="Polar residues" evidence="1">
    <location>
        <begin position="308"/>
        <end position="318"/>
    </location>
</feature>
<dbReference type="Proteomes" id="UP000579812">
    <property type="component" value="Unassembled WGS sequence"/>
</dbReference>
<dbReference type="PANTHER" id="PTHR14926">
    <property type="entry name" value="M-PHASE PHOSPHOPROTEIN 9"/>
    <property type="match status" value="1"/>
</dbReference>
<feature type="region of interest" description="Disordered" evidence="1">
    <location>
        <begin position="833"/>
        <end position="868"/>
    </location>
</feature>
<feature type="region of interest" description="Disordered" evidence="1">
    <location>
        <begin position="237"/>
        <end position="375"/>
    </location>
</feature>
<dbReference type="OrthoDB" id="6288856at2759"/>
<feature type="region of interest" description="Disordered" evidence="1">
    <location>
        <begin position="462"/>
        <end position="574"/>
    </location>
</feature>
<feature type="region of interest" description="Disordered" evidence="1">
    <location>
        <begin position="920"/>
        <end position="990"/>
    </location>
</feature>
<feature type="compositionally biased region" description="Basic residues" evidence="1">
    <location>
        <begin position="319"/>
        <end position="328"/>
    </location>
</feature>
<feature type="compositionally biased region" description="Polar residues" evidence="1">
    <location>
        <begin position="465"/>
        <end position="479"/>
    </location>
</feature>
<evidence type="ECO:0008006" key="4">
    <source>
        <dbReference type="Google" id="ProtNLM"/>
    </source>
</evidence>
<feature type="compositionally biased region" description="Low complexity" evidence="1">
    <location>
        <begin position="1"/>
        <end position="18"/>
    </location>
</feature>
<dbReference type="EMBL" id="JAAMOB010000010">
    <property type="protein sequence ID" value="KAF4108523.1"/>
    <property type="molecule type" value="Genomic_DNA"/>
</dbReference>
<reference evidence="2 3" key="1">
    <citation type="submission" date="2020-04" db="EMBL/GenBank/DDBJ databases">
        <title>Chromosome-level genome assembly of a cyprinid fish Onychostoma macrolepis by integration of Nanopore Sequencing, Bionano and Hi-C technology.</title>
        <authorList>
            <person name="Wang D."/>
        </authorList>
    </citation>
    <scope>NUCLEOTIDE SEQUENCE [LARGE SCALE GENOMIC DNA]</scope>
    <source>
        <strain evidence="2">SWU-2019</strain>
        <tissue evidence="2">Muscle</tissue>
    </source>
</reference>
<evidence type="ECO:0000313" key="3">
    <source>
        <dbReference type="Proteomes" id="UP000579812"/>
    </source>
</evidence>
<feature type="region of interest" description="Disordered" evidence="1">
    <location>
        <begin position="790"/>
        <end position="812"/>
    </location>
</feature>
<name>A0A7J6CPS9_9TELE</name>
<feature type="compositionally biased region" description="Polar residues" evidence="1">
    <location>
        <begin position="790"/>
        <end position="802"/>
    </location>
</feature>
<protein>
    <recommendedName>
        <fullName evidence="4">M-phase phosphoprotein 9</fullName>
    </recommendedName>
</protein>
<dbReference type="Gene3D" id="1.10.287.1490">
    <property type="match status" value="1"/>
</dbReference>
<feature type="compositionally biased region" description="Low complexity" evidence="1">
    <location>
        <begin position="940"/>
        <end position="956"/>
    </location>
</feature>
<feature type="region of interest" description="Disordered" evidence="1">
    <location>
        <begin position="1"/>
        <end position="72"/>
    </location>
</feature>
<feature type="compositionally biased region" description="Polar residues" evidence="1">
    <location>
        <begin position="500"/>
        <end position="520"/>
    </location>
</feature>
<feature type="region of interest" description="Disordered" evidence="1">
    <location>
        <begin position="179"/>
        <end position="223"/>
    </location>
</feature>
<dbReference type="InterPro" id="IPR026636">
    <property type="entry name" value="MPHOSPH9"/>
</dbReference>